<dbReference type="Pfam" id="PF11706">
    <property type="entry name" value="zf-CGNR"/>
    <property type="match status" value="1"/>
</dbReference>
<accession>A0A1H5TAN8</accession>
<dbReference type="OrthoDB" id="9808437at2"/>
<dbReference type="EMBL" id="FNUZ01000001">
    <property type="protein sequence ID" value="SEF59151.1"/>
    <property type="molecule type" value="Genomic_DNA"/>
</dbReference>
<name>A0A1H5TAN8_9RHOB</name>
<organism evidence="2 3">
    <name type="scientific">Thalassococcus halodurans</name>
    <dbReference type="NCBI Taxonomy" id="373675"/>
    <lineage>
        <taxon>Bacteria</taxon>
        <taxon>Pseudomonadati</taxon>
        <taxon>Pseudomonadota</taxon>
        <taxon>Alphaproteobacteria</taxon>
        <taxon>Rhodobacterales</taxon>
        <taxon>Roseobacteraceae</taxon>
        <taxon>Thalassococcus</taxon>
    </lineage>
</organism>
<dbReference type="Pfam" id="PF07336">
    <property type="entry name" value="ABATE"/>
    <property type="match status" value="1"/>
</dbReference>
<sequence>MTDAPRPAPFFVGEHPALDFLNSVAQPRSVLYDWLETGQDLLDWMAAAQLVTDKEVAVFRNTDSAAALDAARAEIVAFRERFRAFIASTAGVQPTDAAHPMIKEINAILARGVRTQNIKATEGRLTLTEQFTLKAPADLILRIASAAAHLITQADFHHVRNCEGPTCTLYFLDVSKNHKRRWCSMEVCGNRAKAAAYRKR</sequence>
<dbReference type="InterPro" id="IPR010852">
    <property type="entry name" value="ABATE"/>
</dbReference>
<dbReference type="PANTHER" id="PTHR35525:SF3">
    <property type="entry name" value="BLL6575 PROTEIN"/>
    <property type="match status" value="1"/>
</dbReference>
<dbReference type="Proteomes" id="UP000236752">
    <property type="component" value="Unassembled WGS sequence"/>
</dbReference>
<dbReference type="AlphaFoldDB" id="A0A1H5TAN8"/>
<dbReference type="Gene3D" id="1.10.3300.10">
    <property type="entry name" value="Jann2411-like domain"/>
    <property type="match status" value="1"/>
</dbReference>
<dbReference type="RefSeq" id="WP_103908906.1">
    <property type="nucleotide sequence ID" value="NZ_FNUZ01000001.1"/>
</dbReference>
<proteinExistence type="predicted"/>
<keyword evidence="3" id="KW-1185">Reference proteome</keyword>
<gene>
    <name evidence="2" type="ORF">SAMN04488045_0529</name>
</gene>
<reference evidence="2 3" key="1">
    <citation type="submission" date="2016-10" db="EMBL/GenBank/DDBJ databases">
        <authorList>
            <person name="de Groot N.N."/>
        </authorList>
    </citation>
    <scope>NUCLEOTIDE SEQUENCE [LARGE SCALE GENOMIC DNA]</scope>
    <source>
        <strain evidence="2 3">DSM 26915</strain>
    </source>
</reference>
<dbReference type="PANTHER" id="PTHR35525">
    <property type="entry name" value="BLL6575 PROTEIN"/>
    <property type="match status" value="1"/>
</dbReference>
<evidence type="ECO:0000313" key="3">
    <source>
        <dbReference type="Proteomes" id="UP000236752"/>
    </source>
</evidence>
<protein>
    <submittedName>
        <fullName evidence="2">Conserved protein containing a Zn-ribbon-like motif, possibly RNA-binding</fullName>
    </submittedName>
</protein>
<dbReference type="InterPro" id="IPR021005">
    <property type="entry name" value="Znf_CGNR"/>
</dbReference>
<feature type="domain" description="Zinc finger CGNR" evidence="1">
    <location>
        <begin position="159"/>
        <end position="200"/>
    </location>
</feature>
<evidence type="ECO:0000313" key="2">
    <source>
        <dbReference type="EMBL" id="SEF59151.1"/>
    </source>
</evidence>
<evidence type="ECO:0000259" key="1">
    <source>
        <dbReference type="Pfam" id="PF11706"/>
    </source>
</evidence>
<dbReference type="InterPro" id="IPR023286">
    <property type="entry name" value="ABATE_dom_sf"/>
</dbReference>
<dbReference type="SUPFAM" id="SSF160904">
    <property type="entry name" value="Jann2411-like"/>
    <property type="match status" value="1"/>
</dbReference>